<evidence type="ECO:0000256" key="1">
    <source>
        <dbReference type="ARBA" id="ARBA00008875"/>
    </source>
</evidence>
<dbReference type="Gene3D" id="3.20.20.80">
    <property type="entry name" value="Glycosidases"/>
    <property type="match status" value="1"/>
</dbReference>
<evidence type="ECO:0000313" key="6">
    <source>
        <dbReference type="EMBL" id="MFC0391671.1"/>
    </source>
</evidence>
<protein>
    <submittedName>
        <fullName evidence="6">Discoidin domain-containing protein</fullName>
    </submittedName>
</protein>
<reference evidence="6 7" key="1">
    <citation type="submission" date="2024-09" db="EMBL/GenBank/DDBJ databases">
        <authorList>
            <person name="Sun Q."/>
            <person name="Mori K."/>
        </authorList>
    </citation>
    <scope>NUCLEOTIDE SEQUENCE [LARGE SCALE GENOMIC DNA]</scope>
    <source>
        <strain evidence="6 7">CCM 4839</strain>
    </source>
</reference>
<dbReference type="InterPro" id="IPR017853">
    <property type="entry name" value="GH"/>
</dbReference>
<proteinExistence type="inferred from homology"/>
<name>A0ABV6J755_9BACL</name>
<evidence type="ECO:0000256" key="4">
    <source>
        <dbReference type="SAM" id="SignalP"/>
    </source>
</evidence>
<dbReference type="SUPFAM" id="SSF51445">
    <property type="entry name" value="(Trans)glycosidases"/>
    <property type="match status" value="1"/>
</dbReference>
<keyword evidence="7" id="KW-1185">Reference proteome</keyword>
<evidence type="ECO:0000313" key="7">
    <source>
        <dbReference type="Proteomes" id="UP001589818"/>
    </source>
</evidence>
<organism evidence="6 7">
    <name type="scientific">Paenibacillus mendelii</name>
    <dbReference type="NCBI Taxonomy" id="206163"/>
    <lineage>
        <taxon>Bacteria</taxon>
        <taxon>Bacillati</taxon>
        <taxon>Bacillota</taxon>
        <taxon>Bacilli</taxon>
        <taxon>Bacillales</taxon>
        <taxon>Paenibacillaceae</taxon>
        <taxon>Paenibacillus</taxon>
    </lineage>
</organism>
<comment type="similarity">
    <text evidence="1">Belongs to the glycosyl hydrolase 39 family.</text>
</comment>
<evidence type="ECO:0000256" key="2">
    <source>
        <dbReference type="ARBA" id="ARBA00022801"/>
    </source>
</evidence>
<dbReference type="EMBL" id="JBHLVF010000011">
    <property type="protein sequence ID" value="MFC0391671.1"/>
    <property type="molecule type" value="Genomic_DNA"/>
</dbReference>
<evidence type="ECO:0000259" key="5">
    <source>
        <dbReference type="PROSITE" id="PS50022"/>
    </source>
</evidence>
<dbReference type="Pfam" id="PF01229">
    <property type="entry name" value="Glyco_hydro_39"/>
    <property type="match status" value="1"/>
</dbReference>
<dbReference type="SUPFAM" id="SSF49785">
    <property type="entry name" value="Galactose-binding domain-like"/>
    <property type="match status" value="1"/>
</dbReference>
<feature type="domain" description="F5/8 type C" evidence="5">
    <location>
        <begin position="860"/>
        <end position="1006"/>
    </location>
</feature>
<feature type="signal peptide" evidence="4">
    <location>
        <begin position="1"/>
        <end position="21"/>
    </location>
</feature>
<keyword evidence="3" id="KW-0326">Glycosidase</keyword>
<keyword evidence="4" id="KW-0732">Signal</keyword>
<feature type="chain" id="PRO_5046319552" evidence="4">
    <location>
        <begin position="22"/>
        <end position="1006"/>
    </location>
</feature>
<dbReference type="PROSITE" id="PS50022">
    <property type="entry name" value="FA58C_3"/>
    <property type="match status" value="1"/>
</dbReference>
<gene>
    <name evidence="6" type="ORF">ACFFJ8_09805</name>
</gene>
<comment type="caution">
    <text evidence="6">The sequence shown here is derived from an EMBL/GenBank/DDBJ whole genome shotgun (WGS) entry which is preliminary data.</text>
</comment>
<dbReference type="InterPro" id="IPR049166">
    <property type="entry name" value="GH39_cat"/>
</dbReference>
<dbReference type="InterPro" id="IPR000421">
    <property type="entry name" value="FA58C"/>
</dbReference>
<sequence length="1006" mass="110598">MMRKWLACLCCSLFISATMLIEVPPSNKAYAEANGAALSFDLSAQGQTITNTFSDMNAWDYEIDWTTKAAGKPSDYFATNYPFVKNVQFMTATGGCYNGFPGCYTDRDLFVNPADRTNLTDYDFSRLIGALHNVVDQGLKPHIKTGNIPIKYSNDPTIGVMEANLRPPSDYNQYYNYIKALADALITEFGINEVKTWTWGVFTEYENPEWFDDGISAASTKTAFFKIYDYTVAALEAAIGKDNLTVGAHSMTVTEGLWDELEFIDHVAGVGPSGVNYKTGKRGTQIDFLTASFYDFKPGVKMGGGKSLIDTIGTLRNRAVANGLTNLKYGIDEGRINSGPDSKALYSRIVAHSFQASSDAKQFKLMNDWDIDWFAAWGLSTEAIWGGVPAVSTHIANLGYRMVGDNQLDGSFSGTTNDPSNEVDGIGGYNGATGTVHFMAYNHNNDMNSTTGETPAITIRNIAPITGNSVTVKQWIVDDTHGNFWPTWWSDKANRGLTDASYSWSKYTMEVPKSLKQQADRDYWYSREAAYKALAALTPTTTTVEVKGNMLTLTPALDHHGVVFYEITNARSVGTTMTDDMDDWSKTHAHSSGLALDKSNASALGDTSRAMRTNTANSAQSIIYRFDGATRFKLTGLFATDEEPVISNFKFYTSPNGTTWTPHDGWGYADTPINGGYWTKRIYTLTQLPAGTNFMKVEFPTQGKAAYNPQVGQVQISDVPWNSATIIDDMNDWTKTSMHSSGLYFDTAHGAALGDPSRVTRSTTNASVPEYVVYRSEASDIQLTGLFATDQEPGIHNFKFYTAPDGVTWEQQQGWQYTDSPINDGAWTKRVYTLGKLPIGTQFVKVEFPTGGALTYSPQLSQVKLNTASLVNFARDAAASASNTDTANGYAADKINDGAATTDWSGWATDGTPLPQWVQLDFGSAKTFSRVELYTTTGYAIKDYQIQYWNGSAWVDCLPAITGNTFDHRTHTFSSVTGSKLRIVGTSGPAIQPEYIRINEIEVYSD</sequence>
<dbReference type="Pfam" id="PF00754">
    <property type="entry name" value="F5_F8_type_C"/>
    <property type="match status" value="1"/>
</dbReference>
<evidence type="ECO:0000256" key="3">
    <source>
        <dbReference type="ARBA" id="ARBA00023295"/>
    </source>
</evidence>
<keyword evidence="2" id="KW-0378">Hydrolase</keyword>
<dbReference type="RefSeq" id="WP_204819689.1">
    <property type="nucleotide sequence ID" value="NZ_JANHOF010000006.1"/>
</dbReference>
<accession>A0ABV6J755</accession>
<dbReference type="Proteomes" id="UP001589818">
    <property type="component" value="Unassembled WGS sequence"/>
</dbReference>
<dbReference type="InterPro" id="IPR008979">
    <property type="entry name" value="Galactose-bd-like_sf"/>
</dbReference>
<dbReference type="Gene3D" id="2.60.120.260">
    <property type="entry name" value="Galactose-binding domain-like"/>
    <property type="match status" value="1"/>
</dbReference>